<evidence type="ECO:0000313" key="4">
    <source>
        <dbReference type="Proteomes" id="UP000044938"/>
    </source>
</evidence>
<sequence>MISRVSSKPSISADSAAIMLGIKVVCVNRIITAVVRSFLSTK</sequence>
<dbReference type="Proteomes" id="UP000039021">
    <property type="component" value="Unassembled WGS sequence"/>
</dbReference>
<protein>
    <submittedName>
        <fullName evidence="1">Uncharacterized protein</fullName>
    </submittedName>
</protein>
<dbReference type="Proteomes" id="UP000044938">
    <property type="component" value="Unassembled WGS sequence"/>
</dbReference>
<evidence type="ECO:0000313" key="1">
    <source>
        <dbReference type="EMBL" id="COW63112.1"/>
    </source>
</evidence>
<evidence type="ECO:0000313" key="2">
    <source>
        <dbReference type="EMBL" id="COX06294.1"/>
    </source>
</evidence>
<dbReference type="AlphaFoldDB" id="A0A655JAG5"/>
<reference evidence="2" key="1">
    <citation type="submission" date="2015-03" db="EMBL/GenBank/DDBJ databases">
        <authorList>
            <consortium name="Pathogen Informatics"/>
            <person name="Murphy D."/>
        </authorList>
    </citation>
    <scope>NUCLEOTIDE SEQUENCE</scope>
    <source>
        <strain evidence="2">N09902308</strain>
    </source>
</reference>
<dbReference type="EMBL" id="CSBK01000181">
    <property type="protein sequence ID" value="COX06294.1"/>
    <property type="molecule type" value="Genomic_DNA"/>
</dbReference>
<gene>
    <name evidence="1" type="ORF">ERS007720_02973</name>
    <name evidence="2" type="ORF">ERS007739_00606</name>
</gene>
<organism evidence="1 4">
    <name type="scientific">Mycobacterium tuberculosis</name>
    <dbReference type="NCBI Taxonomy" id="1773"/>
    <lineage>
        <taxon>Bacteria</taxon>
        <taxon>Bacillati</taxon>
        <taxon>Actinomycetota</taxon>
        <taxon>Actinomycetes</taxon>
        <taxon>Mycobacteriales</taxon>
        <taxon>Mycobacteriaceae</taxon>
        <taxon>Mycobacterium</taxon>
        <taxon>Mycobacterium tuberculosis complex</taxon>
    </lineage>
</organism>
<name>A0A655JAG5_MYCTX</name>
<evidence type="ECO:0000313" key="3">
    <source>
        <dbReference type="Proteomes" id="UP000039021"/>
    </source>
</evidence>
<reference evidence="3 4" key="2">
    <citation type="submission" date="2015-03" db="EMBL/GenBank/DDBJ databases">
        <authorList>
            <consortium name="Pathogen Informatics"/>
        </authorList>
    </citation>
    <scope>NUCLEOTIDE SEQUENCE [LARGE SCALE GENOMIC DNA]</scope>
    <source>
        <strain evidence="1 4">M09401471</strain>
        <strain evidence="3">N09902308</strain>
    </source>
</reference>
<dbReference type="EMBL" id="CSAJ01000433">
    <property type="protein sequence ID" value="COW63112.1"/>
    <property type="molecule type" value="Genomic_DNA"/>
</dbReference>
<accession>A0A655JAG5</accession>
<proteinExistence type="predicted"/>